<dbReference type="InterPro" id="IPR002347">
    <property type="entry name" value="SDR_fam"/>
</dbReference>
<dbReference type="Gene3D" id="3.40.50.720">
    <property type="entry name" value="NAD(P)-binding Rossmann-like Domain"/>
    <property type="match status" value="1"/>
</dbReference>
<reference evidence="3" key="1">
    <citation type="journal article" date="2015" name="BMC Genomics">
        <title>Genomic and transcriptomic analysis of the endophytic fungus Pestalotiopsis fici reveals its lifestyle and high potential for synthesis of natural products.</title>
        <authorList>
            <person name="Wang X."/>
            <person name="Zhang X."/>
            <person name="Liu L."/>
            <person name="Xiang M."/>
            <person name="Wang W."/>
            <person name="Sun X."/>
            <person name="Che Y."/>
            <person name="Guo L."/>
            <person name="Liu G."/>
            <person name="Guo L."/>
            <person name="Wang C."/>
            <person name="Yin W.B."/>
            <person name="Stadler M."/>
            <person name="Zhang X."/>
            <person name="Liu X."/>
        </authorList>
    </citation>
    <scope>NUCLEOTIDE SEQUENCE [LARGE SCALE GENOMIC DNA]</scope>
    <source>
        <strain evidence="3">W106-1 / CGMCC3.15140</strain>
    </source>
</reference>
<sequence>MSNELGAFAQSESSIFALVRRQFTKPKPLPTDIRLTGKNAIITGSNAGLGAEAARQLLGLGLSHLIMGVRSQTKGEAAAQEPRKEFTGATIDVWVIDMNSYDSIRAFASRCETLSRIDIVLLNAGVLNGEFSTNASTGHESSLQVNYLSTALLTILLLPILKTRKSTAPGARPPVLSLVGSDTMYMANWETQGPVLRQFDEPSSFDPLQTYAKSKLVLMLFVTKLADFVNSNDVVLQVVNPGMTASTGLSNNRSWMDQLMTRILHFLMARSTETGATTYVDAVVGKGVESHGSFVSEWTIKPYPVIWYEPEGKEITKRLWEETMEELNFVRASNILGNLKGQV</sequence>
<dbReference type="eggNOG" id="KOG1208">
    <property type="taxonomic scope" value="Eukaryota"/>
</dbReference>
<proteinExistence type="predicted"/>
<dbReference type="InParanoid" id="W3WGJ2"/>
<dbReference type="OrthoDB" id="542013at2759"/>
<evidence type="ECO:0000313" key="2">
    <source>
        <dbReference type="EMBL" id="ETS72924.1"/>
    </source>
</evidence>
<dbReference type="HOGENOM" id="CLU_010194_44_4_1"/>
<dbReference type="Proteomes" id="UP000030651">
    <property type="component" value="Unassembled WGS sequence"/>
</dbReference>
<dbReference type="GeneID" id="19280329"/>
<organism evidence="2 3">
    <name type="scientific">Pestalotiopsis fici (strain W106-1 / CGMCC3.15140)</name>
    <dbReference type="NCBI Taxonomy" id="1229662"/>
    <lineage>
        <taxon>Eukaryota</taxon>
        <taxon>Fungi</taxon>
        <taxon>Dikarya</taxon>
        <taxon>Ascomycota</taxon>
        <taxon>Pezizomycotina</taxon>
        <taxon>Sordariomycetes</taxon>
        <taxon>Xylariomycetidae</taxon>
        <taxon>Amphisphaeriales</taxon>
        <taxon>Sporocadaceae</taxon>
        <taxon>Pestalotiopsis</taxon>
    </lineage>
</organism>
<dbReference type="OMA" id="HMILAVR"/>
<dbReference type="KEGG" id="pfy:PFICI_15316"/>
<dbReference type="GO" id="GO:0016491">
    <property type="term" value="F:oxidoreductase activity"/>
    <property type="evidence" value="ECO:0007669"/>
    <property type="project" value="UniProtKB-KW"/>
</dbReference>
<keyword evidence="1" id="KW-0560">Oxidoreductase</keyword>
<dbReference type="STRING" id="1229662.W3WGJ2"/>
<dbReference type="PANTHER" id="PTHR43157:SF35">
    <property type="entry name" value="DEHYDROGENASE_REDUCTASE FAMILY PROTEIN, PUTATIVE-RELATED"/>
    <property type="match status" value="1"/>
</dbReference>
<name>W3WGJ2_PESFW</name>
<dbReference type="EMBL" id="KI912125">
    <property type="protein sequence ID" value="ETS72924.1"/>
    <property type="molecule type" value="Genomic_DNA"/>
</dbReference>
<dbReference type="SUPFAM" id="SSF51735">
    <property type="entry name" value="NAD(P)-binding Rossmann-fold domains"/>
    <property type="match status" value="1"/>
</dbReference>
<dbReference type="InterPro" id="IPR036291">
    <property type="entry name" value="NAD(P)-bd_dom_sf"/>
</dbReference>
<dbReference type="Pfam" id="PF00106">
    <property type="entry name" value="adh_short"/>
    <property type="match status" value="1"/>
</dbReference>
<evidence type="ECO:0000313" key="3">
    <source>
        <dbReference type="Proteomes" id="UP000030651"/>
    </source>
</evidence>
<dbReference type="RefSeq" id="XP_007842088.1">
    <property type="nucleotide sequence ID" value="XM_007843897.1"/>
</dbReference>
<evidence type="ECO:0000256" key="1">
    <source>
        <dbReference type="ARBA" id="ARBA00023002"/>
    </source>
</evidence>
<dbReference type="PRINTS" id="PR00081">
    <property type="entry name" value="GDHRDH"/>
</dbReference>
<dbReference type="AlphaFoldDB" id="W3WGJ2"/>
<accession>W3WGJ2</accession>
<gene>
    <name evidence="2" type="ORF">PFICI_15316</name>
</gene>
<keyword evidence="3" id="KW-1185">Reference proteome</keyword>
<dbReference type="PANTHER" id="PTHR43157">
    <property type="entry name" value="PHOSPHATIDYLINOSITOL-GLYCAN BIOSYNTHESIS CLASS F PROTEIN-RELATED"/>
    <property type="match status" value="1"/>
</dbReference>
<protein>
    <submittedName>
        <fullName evidence="2">Uncharacterized protein</fullName>
    </submittedName>
</protein>